<evidence type="ECO:0000256" key="1">
    <source>
        <dbReference type="ARBA" id="ARBA00022737"/>
    </source>
</evidence>
<dbReference type="PROSITE" id="PS50088">
    <property type="entry name" value="ANK_REPEAT"/>
    <property type="match status" value="2"/>
</dbReference>
<evidence type="ECO:0000256" key="3">
    <source>
        <dbReference type="PROSITE-ProRule" id="PRU00023"/>
    </source>
</evidence>
<accession>A0A8H4QQP8</accession>
<proteinExistence type="predicted"/>
<dbReference type="PROSITE" id="PS50076">
    <property type="entry name" value="DNAJ_2"/>
    <property type="match status" value="1"/>
</dbReference>
<dbReference type="Gene3D" id="1.10.287.110">
    <property type="entry name" value="DnaJ domain"/>
    <property type="match status" value="1"/>
</dbReference>
<sequence>MRVSAEVATAFSTLGLDQGASLDVVKTTYKQIALQTHPDKNPGNPDATVQFQRVSEAYTVLVKHFASPKDASVPRFTSPFFDFGDDESDGFEYFDEGDYSDSDDEYFGFYPGGIDLEFYLRLFQHMHGGGRQSYNQRTHWRPQYQSPKEYHEQLRRNREEQIAAQERRKKEAADRKERLAKLREQDRLDAEERQKRKAEEKKAQAEAERKSAEERAKEILRKAQETRTSVFAAAREGDAEKVKQGIWEVNVDAAGGEVRSGCEPYVKDFPSDASETLLHIAAQKGDADLVQWLDSHGADPEERNSQGLTALHIALRQGNLTIVEHFIETYPPNDRDYKAVYECPSSDSLLSFALESREPELVWMILDKKLASPSDMNQAWTWATSEEGSAALNGSSPTAAQLEKSQDILKLLMRYGGFSPKGPTKVPASNTKQAPSKQAQGSAPRVPPQDKGDQWQRYHNPRGRGRGRASHNTPPAH</sequence>
<feature type="compositionally biased region" description="Basic and acidic residues" evidence="4">
    <location>
        <begin position="148"/>
        <end position="221"/>
    </location>
</feature>
<protein>
    <recommendedName>
        <fullName evidence="5">J domain-containing protein</fullName>
    </recommendedName>
</protein>
<dbReference type="PANTHER" id="PTHR24198:SF165">
    <property type="entry name" value="ANKYRIN REPEAT-CONTAINING PROTEIN-RELATED"/>
    <property type="match status" value="1"/>
</dbReference>
<dbReference type="SUPFAM" id="SSF48403">
    <property type="entry name" value="Ankyrin repeat"/>
    <property type="match status" value="1"/>
</dbReference>
<dbReference type="InterPro" id="IPR036869">
    <property type="entry name" value="J_dom_sf"/>
</dbReference>
<feature type="domain" description="J" evidence="5">
    <location>
        <begin position="9"/>
        <end position="66"/>
    </location>
</feature>
<name>A0A8H4QQP8_9AGAR</name>
<dbReference type="CDD" id="cd06257">
    <property type="entry name" value="DnaJ"/>
    <property type="match status" value="1"/>
</dbReference>
<gene>
    <name evidence="6" type="ORF">D9613_002692</name>
</gene>
<reference evidence="6 7" key="1">
    <citation type="submission" date="2019-12" db="EMBL/GenBank/DDBJ databases">
        <authorList>
            <person name="Floudas D."/>
            <person name="Bentzer J."/>
            <person name="Ahren D."/>
            <person name="Johansson T."/>
            <person name="Persson P."/>
            <person name="Tunlid A."/>
        </authorList>
    </citation>
    <scope>NUCLEOTIDE SEQUENCE [LARGE SCALE GENOMIC DNA]</scope>
    <source>
        <strain evidence="6 7">CBS 102.39</strain>
    </source>
</reference>
<feature type="region of interest" description="Disordered" evidence="4">
    <location>
        <begin position="420"/>
        <end position="477"/>
    </location>
</feature>
<keyword evidence="7" id="KW-1185">Reference proteome</keyword>
<dbReference type="InterPro" id="IPR036770">
    <property type="entry name" value="Ankyrin_rpt-contain_sf"/>
</dbReference>
<keyword evidence="1" id="KW-0677">Repeat</keyword>
<dbReference type="CDD" id="cd06503">
    <property type="entry name" value="ATP-synt_Fo_b"/>
    <property type="match status" value="1"/>
</dbReference>
<evidence type="ECO:0000313" key="6">
    <source>
        <dbReference type="EMBL" id="KAF4615025.1"/>
    </source>
</evidence>
<dbReference type="Pfam" id="PF00226">
    <property type="entry name" value="DnaJ"/>
    <property type="match status" value="1"/>
</dbReference>
<dbReference type="InterPro" id="IPR001623">
    <property type="entry name" value="DnaJ_domain"/>
</dbReference>
<evidence type="ECO:0000313" key="7">
    <source>
        <dbReference type="Proteomes" id="UP000521872"/>
    </source>
</evidence>
<comment type="caution">
    <text evidence="6">The sequence shown here is derived from an EMBL/GenBank/DDBJ whole genome shotgun (WGS) entry which is preliminary data.</text>
</comment>
<dbReference type="PROSITE" id="PS50297">
    <property type="entry name" value="ANK_REP_REGION"/>
    <property type="match status" value="2"/>
</dbReference>
<dbReference type="Pfam" id="PF12796">
    <property type="entry name" value="Ank_2"/>
    <property type="match status" value="1"/>
</dbReference>
<dbReference type="SUPFAM" id="SSF46565">
    <property type="entry name" value="Chaperone J-domain"/>
    <property type="match status" value="1"/>
</dbReference>
<dbReference type="EMBL" id="JAACJL010000044">
    <property type="protein sequence ID" value="KAF4615025.1"/>
    <property type="molecule type" value="Genomic_DNA"/>
</dbReference>
<organism evidence="6 7">
    <name type="scientific">Agrocybe pediades</name>
    <dbReference type="NCBI Taxonomy" id="84607"/>
    <lineage>
        <taxon>Eukaryota</taxon>
        <taxon>Fungi</taxon>
        <taxon>Dikarya</taxon>
        <taxon>Basidiomycota</taxon>
        <taxon>Agaricomycotina</taxon>
        <taxon>Agaricomycetes</taxon>
        <taxon>Agaricomycetidae</taxon>
        <taxon>Agaricales</taxon>
        <taxon>Agaricineae</taxon>
        <taxon>Strophariaceae</taxon>
        <taxon>Agrocybe</taxon>
    </lineage>
</organism>
<feature type="region of interest" description="Disordered" evidence="4">
    <location>
        <begin position="129"/>
        <end position="221"/>
    </location>
</feature>
<dbReference type="SMART" id="SM00271">
    <property type="entry name" value="DnaJ"/>
    <property type="match status" value="1"/>
</dbReference>
<evidence type="ECO:0000256" key="2">
    <source>
        <dbReference type="ARBA" id="ARBA00023043"/>
    </source>
</evidence>
<feature type="repeat" description="ANK" evidence="3">
    <location>
        <begin position="273"/>
        <end position="305"/>
    </location>
</feature>
<dbReference type="PANTHER" id="PTHR24198">
    <property type="entry name" value="ANKYRIN REPEAT AND PROTEIN KINASE DOMAIN-CONTAINING PROTEIN"/>
    <property type="match status" value="1"/>
</dbReference>
<dbReference type="Gene3D" id="1.25.40.20">
    <property type="entry name" value="Ankyrin repeat-containing domain"/>
    <property type="match status" value="1"/>
</dbReference>
<dbReference type="InterPro" id="IPR002110">
    <property type="entry name" value="Ankyrin_rpt"/>
</dbReference>
<dbReference type="AlphaFoldDB" id="A0A8H4QQP8"/>
<dbReference type="Proteomes" id="UP000521872">
    <property type="component" value="Unassembled WGS sequence"/>
</dbReference>
<dbReference type="SMART" id="SM00248">
    <property type="entry name" value="ANK"/>
    <property type="match status" value="3"/>
</dbReference>
<evidence type="ECO:0000259" key="5">
    <source>
        <dbReference type="PROSITE" id="PS50076"/>
    </source>
</evidence>
<feature type="compositionally biased region" description="Polar residues" evidence="4">
    <location>
        <begin position="427"/>
        <end position="441"/>
    </location>
</feature>
<dbReference type="PRINTS" id="PR00625">
    <property type="entry name" value="JDOMAIN"/>
</dbReference>
<feature type="repeat" description="ANK" evidence="3">
    <location>
        <begin position="306"/>
        <end position="328"/>
    </location>
</feature>
<feature type="compositionally biased region" description="Basic residues" evidence="4">
    <location>
        <begin position="459"/>
        <end position="469"/>
    </location>
</feature>
<evidence type="ECO:0000256" key="4">
    <source>
        <dbReference type="SAM" id="MobiDB-lite"/>
    </source>
</evidence>
<keyword evidence="2 3" id="KW-0040">ANK repeat</keyword>